<dbReference type="Pfam" id="PF00571">
    <property type="entry name" value="CBS"/>
    <property type="match status" value="2"/>
</dbReference>
<evidence type="ECO:0000256" key="1">
    <source>
        <dbReference type="ARBA" id="ARBA00023122"/>
    </source>
</evidence>
<dbReference type="EnsemblPlants" id="EMT31540">
    <property type="protein sequence ID" value="EMT31540"/>
    <property type="gene ID" value="F775_28022"/>
</dbReference>
<dbReference type="Gene3D" id="3.10.580.10">
    <property type="entry name" value="CBS-domain"/>
    <property type="match status" value="1"/>
</dbReference>
<dbReference type="SUPFAM" id="SSF54631">
    <property type="entry name" value="CBS-domain pair"/>
    <property type="match status" value="1"/>
</dbReference>
<reference evidence="3" key="1">
    <citation type="submission" date="2015-06" db="UniProtKB">
        <authorList>
            <consortium name="EnsemblPlants"/>
        </authorList>
    </citation>
    <scope>IDENTIFICATION</scope>
</reference>
<dbReference type="AlphaFoldDB" id="M8C2N0"/>
<feature type="domain" description="CBS" evidence="2">
    <location>
        <begin position="100"/>
        <end position="151"/>
    </location>
</feature>
<dbReference type="PANTHER" id="PTHR43080">
    <property type="entry name" value="CBS DOMAIN-CONTAINING PROTEIN CBSX3, MITOCHONDRIAL"/>
    <property type="match status" value="1"/>
</dbReference>
<organism evidence="3">
    <name type="scientific">Aegilops tauschii</name>
    <name type="common">Tausch's goatgrass</name>
    <name type="synonym">Aegilops squarrosa</name>
    <dbReference type="NCBI Taxonomy" id="37682"/>
    <lineage>
        <taxon>Eukaryota</taxon>
        <taxon>Viridiplantae</taxon>
        <taxon>Streptophyta</taxon>
        <taxon>Embryophyta</taxon>
        <taxon>Tracheophyta</taxon>
        <taxon>Spermatophyta</taxon>
        <taxon>Magnoliopsida</taxon>
        <taxon>Liliopsida</taxon>
        <taxon>Poales</taxon>
        <taxon>Poaceae</taxon>
        <taxon>BOP clade</taxon>
        <taxon>Pooideae</taxon>
        <taxon>Triticodae</taxon>
        <taxon>Triticeae</taxon>
        <taxon>Triticinae</taxon>
        <taxon>Aegilops</taxon>
    </lineage>
</organism>
<dbReference type="PANTHER" id="PTHR43080:SF29">
    <property type="entry name" value="OS02G0818000 PROTEIN"/>
    <property type="match status" value="1"/>
</dbReference>
<sequence length="261" mass="28916">MACINTLQSCSMCKGAKAEARRGRASGGGSFGCRASTFMDGSGLRLGLDENPDAIISGEWPENFSLLSYDDLRAYLQSQQQQQQQPPSHAGDQQRGPLLREAMSTPVLMVTAEQALVEVEGQFQLVSGLPVVDSARRCIGVVVKSDRVRASHGSKTKIADVMTSPAITLSCDKTVTVNLTVRNRVMPTDAAALMLRKKIHRLPIVNQDNQVIEEWRQYAFKKDLPKLIMKFNYVQPRVFIDNDGIAYGFQKQYNSFITKDV</sequence>
<feature type="domain" description="CBS" evidence="2">
    <location>
        <begin position="159"/>
        <end position="212"/>
    </location>
</feature>
<dbReference type="InterPro" id="IPR051257">
    <property type="entry name" value="Diverse_CBS-Domain"/>
</dbReference>
<dbReference type="InterPro" id="IPR046342">
    <property type="entry name" value="CBS_dom_sf"/>
</dbReference>
<dbReference type="InterPro" id="IPR000644">
    <property type="entry name" value="CBS_dom"/>
</dbReference>
<evidence type="ECO:0000259" key="2">
    <source>
        <dbReference type="Pfam" id="PF00571"/>
    </source>
</evidence>
<evidence type="ECO:0000313" key="3">
    <source>
        <dbReference type="EnsemblPlants" id="EMT31540"/>
    </source>
</evidence>
<proteinExistence type="predicted"/>
<name>M8C2N0_AEGTA</name>
<accession>M8C2N0</accession>
<protein>
    <recommendedName>
        <fullName evidence="2">CBS domain-containing protein</fullName>
    </recommendedName>
</protein>
<keyword evidence="1" id="KW-0129">CBS domain</keyword>